<evidence type="ECO:0000256" key="6">
    <source>
        <dbReference type="PROSITE-ProRule" id="PRU00169"/>
    </source>
</evidence>
<dbReference type="Pfam" id="PF02518">
    <property type="entry name" value="HATPase_c"/>
    <property type="match status" value="1"/>
</dbReference>
<dbReference type="OrthoDB" id="2015534at2759"/>
<feature type="domain" description="Response regulatory" evidence="9">
    <location>
        <begin position="767"/>
        <end position="891"/>
    </location>
</feature>
<evidence type="ECO:0000259" key="9">
    <source>
        <dbReference type="PROSITE" id="PS50110"/>
    </source>
</evidence>
<dbReference type="SUPFAM" id="SSF47384">
    <property type="entry name" value="Homodimeric domain of signal transducing histidine kinase"/>
    <property type="match status" value="1"/>
</dbReference>
<dbReference type="PRINTS" id="PR00344">
    <property type="entry name" value="BCTRLSENSOR"/>
</dbReference>
<dbReference type="SMART" id="SM00388">
    <property type="entry name" value="HisKA"/>
    <property type="match status" value="1"/>
</dbReference>
<accession>A0A9P1D9U8</accession>
<dbReference type="InterPro" id="IPR004358">
    <property type="entry name" value="Sig_transdc_His_kin-like_C"/>
</dbReference>
<dbReference type="PROSITE" id="PS50110">
    <property type="entry name" value="RESPONSE_REGULATORY"/>
    <property type="match status" value="2"/>
</dbReference>
<evidence type="ECO:0000259" key="8">
    <source>
        <dbReference type="PROSITE" id="PS50109"/>
    </source>
</evidence>
<dbReference type="InterPro" id="IPR005467">
    <property type="entry name" value="His_kinase_dom"/>
</dbReference>
<feature type="domain" description="Histidine kinase" evidence="8">
    <location>
        <begin position="128"/>
        <end position="352"/>
    </location>
</feature>
<feature type="modified residue" description="4-aspartylphosphate" evidence="6">
    <location>
        <position position="445"/>
    </location>
</feature>
<dbReference type="Proteomes" id="UP001152797">
    <property type="component" value="Unassembled WGS sequence"/>
</dbReference>
<dbReference type="SUPFAM" id="SSF52172">
    <property type="entry name" value="CheY-like"/>
    <property type="match status" value="2"/>
</dbReference>
<feature type="compositionally biased region" description="Basic and acidic residues" evidence="7">
    <location>
        <begin position="571"/>
        <end position="586"/>
    </location>
</feature>
<reference evidence="10" key="1">
    <citation type="submission" date="2022-10" db="EMBL/GenBank/DDBJ databases">
        <authorList>
            <person name="Chen Y."/>
            <person name="Dougan E. K."/>
            <person name="Chan C."/>
            <person name="Rhodes N."/>
            <person name="Thang M."/>
        </authorList>
    </citation>
    <scope>NUCLEOTIDE SEQUENCE</scope>
</reference>
<feature type="compositionally biased region" description="Basic and acidic residues" evidence="7">
    <location>
        <begin position="554"/>
        <end position="563"/>
    </location>
</feature>
<dbReference type="EC" id="2.7.13.3" evidence="2"/>
<evidence type="ECO:0000256" key="5">
    <source>
        <dbReference type="ARBA" id="ARBA00022777"/>
    </source>
</evidence>
<dbReference type="InterPro" id="IPR001789">
    <property type="entry name" value="Sig_transdc_resp-reg_receiver"/>
</dbReference>
<protein>
    <recommendedName>
        <fullName evidence="2">histidine kinase</fullName>
        <ecNumber evidence="2">2.7.13.3</ecNumber>
    </recommendedName>
</protein>
<keyword evidence="3 6" id="KW-0597">Phosphoprotein</keyword>
<feature type="modified residue" description="4-aspartylphosphate" evidence="6">
    <location>
        <position position="816"/>
    </location>
</feature>
<dbReference type="Gene3D" id="1.10.287.130">
    <property type="match status" value="1"/>
</dbReference>
<feature type="domain" description="Response regulatory" evidence="9">
    <location>
        <begin position="398"/>
        <end position="510"/>
    </location>
</feature>
<dbReference type="Gene3D" id="3.40.50.2300">
    <property type="match status" value="2"/>
</dbReference>
<dbReference type="EMBL" id="CAMXCT020003824">
    <property type="protein sequence ID" value="CAL1159815.1"/>
    <property type="molecule type" value="Genomic_DNA"/>
</dbReference>
<feature type="region of interest" description="Disordered" evidence="7">
    <location>
        <begin position="554"/>
        <end position="586"/>
    </location>
</feature>
<dbReference type="SMART" id="SM00448">
    <property type="entry name" value="REC"/>
    <property type="match status" value="2"/>
</dbReference>
<sequence length="973" mass="108244">MNSQGDLESVIRSARALIFSVSFDGNILCQNEYAAELFTESSKEVQNIKQLVVQQNKQFDDALAKCVASKHPFDPVLVEATLHGCQGDVPLLLSLVRDDSEVLKILGLCLSPLQRKLVEDTKSRLTSLVAQEFRSPLNGMVGLTIALCKSPALSAPIKKQLGMLRSSSSRLLDLVTNVMDVGQGLPQESKVNFAELVEEVFVMTSLAVDRSNSPLVKPGVELQNQLRYMDRLPLVLGDRNKFIHLVYNLVTNACKFTAVGSVTISAKHLAENSELEIIVEDTGCGISESCLPRIFEPFWIDAARPKQAQTFQGAGLGLAVCKEIAELHHGTIMAESKENEGSTFTVRFPCLPEFGAVEDEMTSPFSRSVTVPPQQVQPLVAPRLSTTPPSRTQKKRPVILHVELDAKIQIFFKQSFDEYEILTASGVNNIEEWLQEKDPDIILLDLRTPLVLCHKVCTFFRQLRQPPALLVSVDTPGMLAVQAVDEKLKESALLKPFDVDALKKKFSAVLKEPLKTGESLEKTLVELMTMKTALLEDQFQNALTSQVQVQLDGTSKRSWKDSKGSGFKPKVQKDTGQQDRSRSLEDSEIERLKEEIALLRARDMRLAGHIRYQSSLNKAVLQEFGAATSSSRFPIEKVNLSELIDEILAKAQAGKVAGLDRFSSPGGIHFHNGLKDLAPIVMGHRSMIEHMIVKLLEQCAMLIGSVREVSIIGKQLPNESLEVTLDWPRDDKENQERPGRQSAVQSFSLRCFTSHALHCEATRQRPLLLAVDDEEAHQSVLRSTLGSEFQVVCHMNGQAALDWLEGQDLPDIILLDAEMKGLTGYEALTGYEVCKSIREKYGSISDLPVILMYDKPPSAMAALEGFDSGSNDLITKPFDPQLLKEKVAFQLGMDEVNVMQEVQRQKIRFLEMRVSEQASQIGQLRDCQKERSGPNQRGDLQPELERWKLRSMQVAKRLLLQSQSFPAPEVAIT</sequence>
<dbReference type="InterPro" id="IPR003661">
    <property type="entry name" value="HisK_dim/P_dom"/>
</dbReference>
<dbReference type="InterPro" id="IPR003594">
    <property type="entry name" value="HATPase_dom"/>
</dbReference>
<proteinExistence type="predicted"/>
<evidence type="ECO:0000256" key="4">
    <source>
        <dbReference type="ARBA" id="ARBA00022679"/>
    </source>
</evidence>
<dbReference type="Pfam" id="PF00072">
    <property type="entry name" value="Response_reg"/>
    <property type="match status" value="1"/>
</dbReference>
<keyword evidence="5 12" id="KW-0418">Kinase</keyword>
<name>A0A9P1D9U8_9DINO</name>
<evidence type="ECO:0000313" key="12">
    <source>
        <dbReference type="EMBL" id="CAL4793752.1"/>
    </source>
</evidence>
<dbReference type="InterPro" id="IPR036890">
    <property type="entry name" value="HATPase_C_sf"/>
</dbReference>
<dbReference type="AlphaFoldDB" id="A0A9P1D9U8"/>
<dbReference type="GO" id="GO:0005886">
    <property type="term" value="C:plasma membrane"/>
    <property type="evidence" value="ECO:0007669"/>
    <property type="project" value="TreeGrafter"/>
</dbReference>
<gene>
    <name evidence="10" type="ORF">C1SCF055_LOCUS32080</name>
</gene>
<dbReference type="CDD" id="cd00082">
    <property type="entry name" value="HisKA"/>
    <property type="match status" value="1"/>
</dbReference>
<organism evidence="10">
    <name type="scientific">Cladocopium goreaui</name>
    <dbReference type="NCBI Taxonomy" id="2562237"/>
    <lineage>
        <taxon>Eukaryota</taxon>
        <taxon>Sar</taxon>
        <taxon>Alveolata</taxon>
        <taxon>Dinophyceae</taxon>
        <taxon>Suessiales</taxon>
        <taxon>Symbiodiniaceae</taxon>
        <taxon>Cladocopium</taxon>
    </lineage>
</organism>
<evidence type="ECO:0000256" key="2">
    <source>
        <dbReference type="ARBA" id="ARBA00012438"/>
    </source>
</evidence>
<dbReference type="EMBL" id="CAMXCT010003824">
    <property type="protein sequence ID" value="CAI4006440.1"/>
    <property type="molecule type" value="Genomic_DNA"/>
</dbReference>
<dbReference type="CDD" id="cd17546">
    <property type="entry name" value="REC_hyHK_CKI1_RcsC-like"/>
    <property type="match status" value="1"/>
</dbReference>
<dbReference type="Gene3D" id="3.30.565.10">
    <property type="entry name" value="Histidine kinase-like ATPase, C-terminal domain"/>
    <property type="match status" value="1"/>
</dbReference>
<evidence type="ECO:0000313" key="13">
    <source>
        <dbReference type="Proteomes" id="UP001152797"/>
    </source>
</evidence>
<comment type="caution">
    <text evidence="10">The sequence shown here is derived from an EMBL/GenBank/DDBJ whole genome shotgun (WGS) entry which is preliminary data.</text>
</comment>
<dbReference type="SUPFAM" id="SSF55874">
    <property type="entry name" value="ATPase domain of HSP90 chaperone/DNA topoisomerase II/histidine kinase"/>
    <property type="match status" value="1"/>
</dbReference>
<dbReference type="GO" id="GO:0009927">
    <property type="term" value="F:histidine phosphotransfer kinase activity"/>
    <property type="evidence" value="ECO:0007669"/>
    <property type="project" value="TreeGrafter"/>
</dbReference>
<evidence type="ECO:0000313" key="10">
    <source>
        <dbReference type="EMBL" id="CAI4006440.1"/>
    </source>
</evidence>
<dbReference type="EMBL" id="CAMXCT030003824">
    <property type="protein sequence ID" value="CAL4793752.1"/>
    <property type="molecule type" value="Genomic_DNA"/>
</dbReference>
<dbReference type="PANTHER" id="PTHR43047:SF72">
    <property type="entry name" value="OSMOSENSING HISTIDINE PROTEIN KINASE SLN1"/>
    <property type="match status" value="1"/>
</dbReference>
<evidence type="ECO:0000256" key="7">
    <source>
        <dbReference type="SAM" id="MobiDB-lite"/>
    </source>
</evidence>
<dbReference type="GO" id="GO:0000155">
    <property type="term" value="F:phosphorelay sensor kinase activity"/>
    <property type="evidence" value="ECO:0007669"/>
    <property type="project" value="InterPro"/>
</dbReference>
<keyword evidence="13" id="KW-1185">Reference proteome</keyword>
<feature type="region of interest" description="Disordered" evidence="7">
    <location>
        <begin position="921"/>
        <end position="942"/>
    </location>
</feature>
<reference evidence="11" key="2">
    <citation type="submission" date="2024-04" db="EMBL/GenBank/DDBJ databases">
        <authorList>
            <person name="Chen Y."/>
            <person name="Shah S."/>
            <person name="Dougan E. K."/>
            <person name="Thang M."/>
            <person name="Chan C."/>
        </authorList>
    </citation>
    <scope>NUCLEOTIDE SEQUENCE [LARGE SCALE GENOMIC DNA]</scope>
</reference>
<dbReference type="InterPro" id="IPR011006">
    <property type="entry name" value="CheY-like_superfamily"/>
</dbReference>
<evidence type="ECO:0000313" key="11">
    <source>
        <dbReference type="EMBL" id="CAL1159815.1"/>
    </source>
</evidence>
<dbReference type="PROSITE" id="PS50109">
    <property type="entry name" value="HIS_KIN"/>
    <property type="match status" value="1"/>
</dbReference>
<evidence type="ECO:0000256" key="1">
    <source>
        <dbReference type="ARBA" id="ARBA00000085"/>
    </source>
</evidence>
<dbReference type="SMART" id="SM00387">
    <property type="entry name" value="HATPase_c"/>
    <property type="match status" value="1"/>
</dbReference>
<evidence type="ECO:0000256" key="3">
    <source>
        <dbReference type="ARBA" id="ARBA00022553"/>
    </source>
</evidence>
<keyword evidence="4" id="KW-0808">Transferase</keyword>
<dbReference type="PANTHER" id="PTHR43047">
    <property type="entry name" value="TWO-COMPONENT HISTIDINE PROTEIN KINASE"/>
    <property type="match status" value="1"/>
</dbReference>
<dbReference type="InterPro" id="IPR036097">
    <property type="entry name" value="HisK_dim/P_sf"/>
</dbReference>
<comment type="catalytic activity">
    <reaction evidence="1">
        <text>ATP + protein L-histidine = ADP + protein N-phospho-L-histidine.</text>
        <dbReference type="EC" id="2.7.13.3"/>
    </reaction>
</comment>